<dbReference type="CDD" id="cd00082">
    <property type="entry name" value="HisKA"/>
    <property type="match status" value="1"/>
</dbReference>
<keyword evidence="8" id="KW-0902">Two-component regulatory system</keyword>
<organism evidence="11 12">
    <name type="scientific">Archangium minus</name>
    <dbReference type="NCBI Taxonomy" id="83450"/>
    <lineage>
        <taxon>Bacteria</taxon>
        <taxon>Pseudomonadati</taxon>
        <taxon>Myxococcota</taxon>
        <taxon>Myxococcia</taxon>
        <taxon>Myxococcales</taxon>
        <taxon>Cystobacterineae</taxon>
        <taxon>Archangiaceae</taxon>
        <taxon>Archangium</taxon>
    </lineage>
</organism>
<evidence type="ECO:0000256" key="3">
    <source>
        <dbReference type="ARBA" id="ARBA00022553"/>
    </source>
</evidence>
<feature type="transmembrane region" description="Helical" evidence="9">
    <location>
        <begin position="724"/>
        <end position="746"/>
    </location>
</feature>
<dbReference type="InterPro" id="IPR003661">
    <property type="entry name" value="HisK_dim/P_dom"/>
</dbReference>
<dbReference type="PANTHER" id="PTHR43065">
    <property type="entry name" value="SENSOR HISTIDINE KINASE"/>
    <property type="match status" value="1"/>
</dbReference>
<dbReference type="InterPro" id="IPR015943">
    <property type="entry name" value="WD40/YVTN_repeat-like_dom_sf"/>
</dbReference>
<dbReference type="EC" id="2.7.13.3" evidence="2"/>
<comment type="catalytic activity">
    <reaction evidence="1">
        <text>ATP + protein L-histidine = ADP + protein N-phospho-L-histidine.</text>
        <dbReference type="EC" id="2.7.13.3"/>
    </reaction>
</comment>
<dbReference type="InterPro" id="IPR036097">
    <property type="entry name" value="HisK_dim/P_sf"/>
</dbReference>
<sequence length="1042" mass="113880">MSSHRFAMFLAVVLVCWGGDVARAGEPLGRIGFRSYGTDAGIENQDMSWVFQDGEGFVWVCAADAMYRFDGERFERFGLEAGLPSPSVIDATLDAEGRLLLVTRGGVVRWDGSRFVSVPLNGVSSRVLRIRLDTQKRMLVGTEDGLFEESAPGLFVLSPGWPGGAAQVLWVDASGVLQVGSESRLLTRDVHGVWRSRRLPGSEPRNILSIARDGQGRLWLSGNGWLLVQSREAGPLEERSHLLAGGLGAGHRLRVGRRGQLLVPNNRGLIVVEGESAGFLRLGLTERSARMWDVLEDRQGTLWVASLGVHRSVGRGLWTVHDSATGLPSSMIWGLDRGPDGTLWVGSDVGLSRGTPEGWVPVGLSGYSLKAVKVGPDGAVWAAGNPVGLHRYEPGSGRLWTFAEADGYPASYTFDLHWEPDGTLWAATSSGLIRVVRIGEVWSFQMVLPAKGMSFFGVDRDAAGRLWAAGDGLYVREGGVFRRLSTAEGLRHDRVRYLAIRRDGRVCVSYDDPLGLSCFTYRDGRLVDGVHLDRSTGLYNGMVYSVGEDVAGRLWVGTGAGVHVVSTEGEYEQFGASGGAPGDDCSGNSFLADPDGLVWVGTSSGLGRFEGARYFGPAEPPHVVLLDTVLGSRSFPRPPPEGLESSHGESTLEVRLADLGAFDERRVEHEVRLVGLDDWHPTPGRSVRYSAISPGSYRLEVRARNGRGPWGPAAGFSLVVHPPWWAASWAWGLGVLLLGACVAGVVRWRGLALKRENVELERLVQARTAELERAREKVIQVEKLSAMGQLLARLSHEINNPLTAIHNNLPPVREYFEQMEEVLRLCRERLSVHPEDAEVVERLWKEVDIDFVLQDTPEALEAMRHATERIRSIQADLRAFLRGDRPRLEPDDLNQMVQETAELVRRSLPRGARVEVRCGEVPRFSFHKGQLGQVLLNLMRNAFDAMGNEGEVRVSTAVRDGMVELVVADDGPGIPLELRERIFEPFFSTKDVGKGSGLGLAICQQIVTENHGGTLALDTSVARGACFRVRLPLATSERAAAA</sequence>
<protein>
    <recommendedName>
        <fullName evidence="2">histidine kinase</fullName>
        <ecNumber evidence="2">2.7.13.3</ecNumber>
    </recommendedName>
</protein>
<keyword evidence="7" id="KW-0067">ATP-binding</keyword>
<dbReference type="SUPFAM" id="SSF47384">
    <property type="entry name" value="Homodimeric domain of signal transducing histidine kinase"/>
    <property type="match status" value="1"/>
</dbReference>
<evidence type="ECO:0000256" key="7">
    <source>
        <dbReference type="ARBA" id="ARBA00022840"/>
    </source>
</evidence>
<keyword evidence="5" id="KW-0547">Nucleotide-binding</keyword>
<keyword evidence="9" id="KW-0472">Membrane</keyword>
<keyword evidence="3" id="KW-0597">Phosphoprotein</keyword>
<evidence type="ECO:0000256" key="1">
    <source>
        <dbReference type="ARBA" id="ARBA00000085"/>
    </source>
</evidence>
<dbReference type="InterPro" id="IPR003594">
    <property type="entry name" value="HATPase_dom"/>
</dbReference>
<dbReference type="Gene3D" id="3.30.565.10">
    <property type="entry name" value="Histidine kinase-like ATPase, C-terminal domain"/>
    <property type="match status" value="1"/>
</dbReference>
<dbReference type="InterPro" id="IPR004358">
    <property type="entry name" value="Sig_transdc_His_kin-like_C"/>
</dbReference>
<dbReference type="Gene3D" id="2.60.40.10">
    <property type="entry name" value="Immunoglobulins"/>
    <property type="match status" value="1"/>
</dbReference>
<evidence type="ECO:0000256" key="4">
    <source>
        <dbReference type="ARBA" id="ARBA00022679"/>
    </source>
</evidence>
<evidence type="ECO:0000259" key="10">
    <source>
        <dbReference type="SMART" id="SM00387"/>
    </source>
</evidence>
<evidence type="ECO:0000256" key="2">
    <source>
        <dbReference type="ARBA" id="ARBA00012438"/>
    </source>
</evidence>
<dbReference type="PANTHER" id="PTHR43065:SF10">
    <property type="entry name" value="PEROXIDE STRESS-ACTIVATED HISTIDINE KINASE MAK3"/>
    <property type="match status" value="1"/>
</dbReference>
<dbReference type="SUPFAM" id="SSF63829">
    <property type="entry name" value="Calcium-dependent phosphotriesterase"/>
    <property type="match status" value="2"/>
</dbReference>
<dbReference type="InterPro" id="IPR013783">
    <property type="entry name" value="Ig-like_fold"/>
</dbReference>
<dbReference type="EMBL" id="CP043494">
    <property type="protein sequence ID" value="WNG43078.1"/>
    <property type="molecule type" value="Genomic_DNA"/>
</dbReference>
<dbReference type="PRINTS" id="PR00344">
    <property type="entry name" value="BCTRLSENSOR"/>
</dbReference>
<gene>
    <name evidence="11" type="ORF">F0U60_02440</name>
</gene>
<evidence type="ECO:0000256" key="9">
    <source>
        <dbReference type="SAM" id="Phobius"/>
    </source>
</evidence>
<dbReference type="SUPFAM" id="SSF55874">
    <property type="entry name" value="ATPase domain of HSP90 chaperone/DNA topoisomerase II/histidine kinase"/>
    <property type="match status" value="1"/>
</dbReference>
<reference evidence="11 12" key="1">
    <citation type="submission" date="2019-08" db="EMBL/GenBank/DDBJ databases">
        <title>Archangium and Cystobacter genomes.</title>
        <authorList>
            <person name="Chen I.-C.K."/>
            <person name="Wielgoss S."/>
        </authorList>
    </citation>
    <scope>NUCLEOTIDE SEQUENCE [LARGE SCALE GENOMIC DNA]</scope>
    <source>
        <strain evidence="11 12">Cbm 6</strain>
    </source>
</reference>
<evidence type="ECO:0000313" key="12">
    <source>
        <dbReference type="Proteomes" id="UP001611383"/>
    </source>
</evidence>
<dbReference type="CDD" id="cd00075">
    <property type="entry name" value="HATPase"/>
    <property type="match status" value="1"/>
</dbReference>
<dbReference type="Gene3D" id="2.130.10.10">
    <property type="entry name" value="YVTN repeat-like/Quinoprotein amine dehydrogenase"/>
    <property type="match status" value="3"/>
</dbReference>
<keyword evidence="4" id="KW-0808">Transferase</keyword>
<evidence type="ECO:0000256" key="8">
    <source>
        <dbReference type="ARBA" id="ARBA00023012"/>
    </source>
</evidence>
<dbReference type="Pfam" id="PF02518">
    <property type="entry name" value="HATPase_c"/>
    <property type="match status" value="1"/>
</dbReference>
<evidence type="ECO:0000313" key="11">
    <source>
        <dbReference type="EMBL" id="WNG43078.1"/>
    </source>
</evidence>
<keyword evidence="9" id="KW-1133">Transmembrane helix</keyword>
<dbReference type="SMART" id="SM00387">
    <property type="entry name" value="HATPase_c"/>
    <property type="match status" value="1"/>
</dbReference>
<evidence type="ECO:0000256" key="5">
    <source>
        <dbReference type="ARBA" id="ARBA00022741"/>
    </source>
</evidence>
<name>A0ABY9WIG2_9BACT</name>
<evidence type="ECO:0000256" key="6">
    <source>
        <dbReference type="ARBA" id="ARBA00022777"/>
    </source>
</evidence>
<feature type="domain" description="Histidine kinase/HSP90-like ATPase" evidence="10">
    <location>
        <begin position="926"/>
        <end position="1035"/>
    </location>
</feature>
<dbReference type="Gene3D" id="1.10.287.130">
    <property type="match status" value="1"/>
</dbReference>
<keyword evidence="6" id="KW-0418">Kinase</keyword>
<dbReference type="RefSeq" id="WP_395813503.1">
    <property type="nucleotide sequence ID" value="NZ_CP043494.1"/>
</dbReference>
<keyword evidence="12" id="KW-1185">Reference proteome</keyword>
<dbReference type="InterPro" id="IPR036890">
    <property type="entry name" value="HATPase_C_sf"/>
</dbReference>
<proteinExistence type="predicted"/>
<dbReference type="Proteomes" id="UP001611383">
    <property type="component" value="Chromosome"/>
</dbReference>
<accession>A0ABY9WIG2</accession>
<keyword evidence="9" id="KW-0812">Transmembrane</keyword>